<feature type="region of interest" description="Disordered" evidence="1">
    <location>
        <begin position="340"/>
        <end position="365"/>
    </location>
</feature>
<dbReference type="AlphaFoldDB" id="A0AAU7DHV0"/>
<organism evidence="2">
    <name type="scientific">Telmatobacter sp. DSM 110680</name>
    <dbReference type="NCBI Taxonomy" id="3036704"/>
    <lineage>
        <taxon>Bacteria</taxon>
        <taxon>Pseudomonadati</taxon>
        <taxon>Acidobacteriota</taxon>
        <taxon>Terriglobia</taxon>
        <taxon>Terriglobales</taxon>
        <taxon>Acidobacteriaceae</taxon>
        <taxon>Telmatobacter</taxon>
    </lineage>
</organism>
<sequence>MRSLRSWFEKTFPQGETERQARAERRTVEGLEAIHWTGSSPGLDIVRNISATGMYLVTRERWPQGEINPVRLVYPELKDDNPDHQVTLETRTARWGEDGMGLTFVLPECMDLWLWKTDGLIEPEDILSEFRLSRSLAFLRRICPAATQELKLLFREGLSNLRIANAIGITNRAEAMLAAERDFDRLRAPQNVVMRVVQDGSWAEEAVTQQLWAGILATACTLMGDDESNLPYMDMLCELATIDGRLFTTACTKSQKVFATSGAVSAQPLICSAQELMHIAGAHDLMKIDRNIFQLANLGLLEPRVKSKYFNFEQDANLTPTALGLELFARCQGHRGAPHDYYSAHTSEADTSKSDLNLPSTQPNQ</sequence>
<dbReference type="RefSeq" id="WP_348262141.1">
    <property type="nucleotide sequence ID" value="NZ_CP121196.1"/>
</dbReference>
<proteinExistence type="predicted"/>
<gene>
    <name evidence="2" type="ORF">P8935_20340</name>
</gene>
<accession>A0AAU7DHV0</accession>
<name>A0AAU7DHV0_9BACT</name>
<dbReference type="EMBL" id="CP121196">
    <property type="protein sequence ID" value="XBH16911.1"/>
    <property type="molecule type" value="Genomic_DNA"/>
</dbReference>
<protein>
    <recommendedName>
        <fullName evidence="3">PilZ domain-containing protein</fullName>
    </recommendedName>
</protein>
<evidence type="ECO:0008006" key="3">
    <source>
        <dbReference type="Google" id="ProtNLM"/>
    </source>
</evidence>
<evidence type="ECO:0000256" key="1">
    <source>
        <dbReference type="SAM" id="MobiDB-lite"/>
    </source>
</evidence>
<evidence type="ECO:0000313" key="2">
    <source>
        <dbReference type="EMBL" id="XBH16911.1"/>
    </source>
</evidence>
<reference evidence="2" key="1">
    <citation type="submission" date="2023-03" db="EMBL/GenBank/DDBJ databases">
        <title>Edaphobacter sp.</title>
        <authorList>
            <person name="Huber K.J."/>
            <person name="Papendorf J."/>
            <person name="Pilke C."/>
            <person name="Bunk B."/>
            <person name="Sproeer C."/>
            <person name="Pester M."/>
        </authorList>
    </citation>
    <scope>NUCLEOTIDE SEQUENCE</scope>
    <source>
        <strain evidence="2">DSM 110680</strain>
    </source>
</reference>
<feature type="compositionally biased region" description="Polar residues" evidence="1">
    <location>
        <begin position="354"/>
        <end position="365"/>
    </location>
</feature>